<dbReference type="HOGENOM" id="CLU_171061_3_0_9"/>
<dbReference type="STRING" id="521460.Athe_1776"/>
<dbReference type="NCBIfam" id="TIGR03510">
    <property type="entry name" value="XapX"/>
    <property type="match status" value="1"/>
</dbReference>
<feature type="transmembrane region" description="Helical" evidence="1">
    <location>
        <begin position="30"/>
        <end position="50"/>
    </location>
</feature>
<accession>B9MKL1</accession>
<protein>
    <recommendedName>
        <fullName evidence="4">XapX domain protein</fullName>
    </recommendedName>
</protein>
<dbReference type="KEGG" id="ate:Athe_1776"/>
<feature type="transmembrane region" description="Helical" evidence="1">
    <location>
        <begin position="7"/>
        <end position="24"/>
    </location>
</feature>
<name>B9MKL1_CALBD</name>
<proteinExistence type="predicted"/>
<organism evidence="2 3">
    <name type="scientific">Caldicellulosiruptor bescii (strain ATCC BAA-1888 / DSM 6725 / KCTC 15123 / Z-1320)</name>
    <name type="common">Anaerocellum thermophilum</name>
    <dbReference type="NCBI Taxonomy" id="521460"/>
    <lineage>
        <taxon>Bacteria</taxon>
        <taxon>Bacillati</taxon>
        <taxon>Bacillota</taxon>
        <taxon>Bacillota incertae sedis</taxon>
        <taxon>Caldicellulosiruptorales</taxon>
        <taxon>Caldicellulosiruptoraceae</taxon>
        <taxon>Caldicellulosiruptor</taxon>
    </lineage>
</organism>
<evidence type="ECO:0000313" key="3">
    <source>
        <dbReference type="Proteomes" id="UP000007723"/>
    </source>
</evidence>
<dbReference type="Proteomes" id="UP000007723">
    <property type="component" value="Chromosome"/>
</dbReference>
<dbReference type="EMBL" id="CP001393">
    <property type="protein sequence ID" value="ACM60869.1"/>
    <property type="molecule type" value="Genomic_DNA"/>
</dbReference>
<dbReference type="AlphaFoldDB" id="B9MKL1"/>
<sequence length="59" mass="6341">MFKVKAILLSLITGFVVGAIFRLLKLPIPAPNALAGIMGIFGIFLGAIFVEQILKLLTK</sequence>
<dbReference type="InterPro" id="IPR020017">
    <property type="entry name" value="XapX_domain"/>
</dbReference>
<reference evidence="3" key="1">
    <citation type="submission" date="2009-01" db="EMBL/GenBank/DDBJ databases">
        <title>Complete sequence of chromosome of Anaerocellum thermophilum DSM 6725.</title>
        <authorList>
            <person name="Lucas S."/>
            <person name="Copeland A."/>
            <person name="Lapidus A."/>
            <person name="Glavina del Rio T."/>
            <person name="Tice H."/>
            <person name="Bruce D."/>
            <person name="Goodwin L."/>
            <person name="Pitluck S."/>
            <person name="Sims D."/>
            <person name="Meincke L."/>
            <person name="Brettin T."/>
            <person name="Detter J.C."/>
            <person name="Han C."/>
            <person name="Larimer F."/>
            <person name="Land M."/>
            <person name="Hauser L."/>
            <person name="Kyrpides N."/>
            <person name="Ovchinnikova G."/>
            <person name="Kataeva I."/>
            <person name="Adams M.W.W."/>
        </authorList>
    </citation>
    <scope>NUCLEOTIDE SEQUENCE [LARGE SCALE GENOMIC DNA]</scope>
    <source>
        <strain evidence="3">ATCC BAA-1888 / DSM 6725 / Z-1320</strain>
    </source>
</reference>
<keyword evidence="1" id="KW-0812">Transmembrane</keyword>
<evidence type="ECO:0008006" key="4">
    <source>
        <dbReference type="Google" id="ProtNLM"/>
    </source>
</evidence>
<dbReference type="eggNOG" id="COG4317">
    <property type="taxonomic scope" value="Bacteria"/>
</dbReference>
<keyword evidence="1" id="KW-1133">Transmembrane helix</keyword>
<keyword evidence="1" id="KW-0472">Membrane</keyword>
<evidence type="ECO:0000313" key="2">
    <source>
        <dbReference type="EMBL" id="ACM60869.1"/>
    </source>
</evidence>
<evidence type="ECO:0000256" key="1">
    <source>
        <dbReference type="SAM" id="Phobius"/>
    </source>
</evidence>
<gene>
    <name evidence="2" type="ordered locus">Athe_1776</name>
</gene>